<evidence type="ECO:0000256" key="1">
    <source>
        <dbReference type="SAM" id="SignalP"/>
    </source>
</evidence>
<feature type="chain" id="PRO_5046084371" description="PEP-CTERM sorting domain-containing protein" evidence="1">
    <location>
        <begin position="25"/>
        <end position="236"/>
    </location>
</feature>
<gene>
    <name evidence="2" type="ORF">ACFOEW_03980</name>
</gene>
<sequence>MNFKKLCKSALLVTGILASSAASATVILSTDFDGRTVSGNTASDLTWTTNGVIAPGVLAANSGSDSFSLFDTAAAQDRFAVDRNLHNEGNWFTDITFMMANDFASVSLSSVSFDSIIFNNSGNVQGVQRDLDFTVELFDDLALGPIFSYAQNNIFAANGSNSQPVKNISFDNLAVLLQQDTEYTLRITASGTGPGNNAGIDNFVLSGDVSPVPAPQAFALLALAIAGIAVRKAKRS</sequence>
<protein>
    <recommendedName>
        <fullName evidence="4">PEP-CTERM sorting domain-containing protein</fullName>
    </recommendedName>
</protein>
<name>A0ABV7JSM7_9ALTE</name>
<feature type="signal peptide" evidence="1">
    <location>
        <begin position="1"/>
        <end position="24"/>
    </location>
</feature>
<accession>A0ABV7JSM7</accession>
<keyword evidence="3" id="KW-1185">Reference proteome</keyword>
<evidence type="ECO:0008006" key="4">
    <source>
        <dbReference type="Google" id="ProtNLM"/>
    </source>
</evidence>
<proteinExistence type="predicted"/>
<reference evidence="3" key="1">
    <citation type="journal article" date="2019" name="Int. J. Syst. Evol. Microbiol.">
        <title>The Global Catalogue of Microorganisms (GCM) 10K type strain sequencing project: providing services to taxonomists for standard genome sequencing and annotation.</title>
        <authorList>
            <consortium name="The Broad Institute Genomics Platform"/>
            <consortium name="The Broad Institute Genome Sequencing Center for Infectious Disease"/>
            <person name="Wu L."/>
            <person name="Ma J."/>
        </authorList>
    </citation>
    <scope>NUCLEOTIDE SEQUENCE [LARGE SCALE GENOMIC DNA]</scope>
    <source>
        <strain evidence="3">KCTC 52449</strain>
    </source>
</reference>
<dbReference type="Proteomes" id="UP001595477">
    <property type="component" value="Unassembled WGS sequence"/>
</dbReference>
<evidence type="ECO:0000313" key="2">
    <source>
        <dbReference type="EMBL" id="MFC3200979.1"/>
    </source>
</evidence>
<organism evidence="2 3">
    <name type="scientific">Alteromonas oceani</name>
    <dbReference type="NCBI Taxonomy" id="2071609"/>
    <lineage>
        <taxon>Bacteria</taxon>
        <taxon>Pseudomonadati</taxon>
        <taxon>Pseudomonadota</taxon>
        <taxon>Gammaproteobacteria</taxon>
        <taxon>Alteromonadales</taxon>
        <taxon>Alteromonadaceae</taxon>
        <taxon>Alteromonas/Salinimonas group</taxon>
        <taxon>Alteromonas</taxon>
    </lineage>
</organism>
<comment type="caution">
    <text evidence="2">The sequence shown here is derived from an EMBL/GenBank/DDBJ whole genome shotgun (WGS) entry which is preliminary data.</text>
</comment>
<dbReference type="RefSeq" id="WP_123323801.1">
    <property type="nucleotide sequence ID" value="NZ_JBHRSX010000012.1"/>
</dbReference>
<evidence type="ECO:0000313" key="3">
    <source>
        <dbReference type="Proteomes" id="UP001595477"/>
    </source>
</evidence>
<keyword evidence="1" id="KW-0732">Signal</keyword>
<dbReference type="EMBL" id="JBHRSX010000012">
    <property type="protein sequence ID" value="MFC3200979.1"/>
    <property type="molecule type" value="Genomic_DNA"/>
</dbReference>